<evidence type="ECO:0000256" key="2">
    <source>
        <dbReference type="ARBA" id="ARBA00022737"/>
    </source>
</evidence>
<accession>A8M594</accession>
<feature type="transmembrane region" description="Helical" evidence="3">
    <location>
        <begin position="522"/>
        <end position="542"/>
    </location>
</feature>
<dbReference type="eggNOG" id="COG5184">
    <property type="taxonomic scope" value="Bacteria"/>
</dbReference>
<evidence type="ECO:0000256" key="3">
    <source>
        <dbReference type="SAM" id="Phobius"/>
    </source>
</evidence>
<dbReference type="Gene3D" id="2.60.40.10">
    <property type="entry name" value="Immunoglobulins"/>
    <property type="match status" value="1"/>
</dbReference>
<proteinExistence type="predicted"/>
<evidence type="ECO:0000259" key="4">
    <source>
        <dbReference type="Pfam" id="PF16640"/>
    </source>
</evidence>
<keyword evidence="1" id="KW-0344">Guanine-nucleotide releasing factor</keyword>
<dbReference type="Gene3D" id="2.130.10.30">
    <property type="entry name" value="Regulator of chromosome condensation 1/beta-lactamase-inhibitor protein II"/>
    <property type="match status" value="2"/>
</dbReference>
<feature type="domain" description="Bacterial Ig-like" evidence="4">
    <location>
        <begin position="427"/>
        <end position="512"/>
    </location>
</feature>
<dbReference type="InterPro" id="IPR051553">
    <property type="entry name" value="Ran_GTPase-activating"/>
</dbReference>
<keyword evidence="3" id="KW-0472">Membrane</keyword>
<reference evidence="6" key="1">
    <citation type="submission" date="2007-10" db="EMBL/GenBank/DDBJ databases">
        <title>Complete sequence of Salinispora arenicola CNS-205.</title>
        <authorList>
            <consortium name="US DOE Joint Genome Institute"/>
            <person name="Copeland A."/>
            <person name="Lucas S."/>
            <person name="Lapidus A."/>
            <person name="Barry K."/>
            <person name="Glavina del Rio T."/>
            <person name="Dalin E."/>
            <person name="Tice H."/>
            <person name="Pitluck S."/>
            <person name="Foster B."/>
            <person name="Schmutz J."/>
            <person name="Larimer F."/>
            <person name="Land M."/>
            <person name="Hauser L."/>
            <person name="Kyrpides N."/>
            <person name="Ivanova N."/>
            <person name="Jensen P.R."/>
            <person name="Moore B.S."/>
            <person name="Penn K."/>
            <person name="Jenkins C."/>
            <person name="Udwary D."/>
            <person name="Xiang L."/>
            <person name="Gontang E."/>
            <person name="Richardson P."/>
        </authorList>
    </citation>
    <scope>NUCLEOTIDE SEQUENCE [LARGE SCALE GENOMIC DNA]</scope>
    <source>
        <strain evidence="6">CNS-205</strain>
    </source>
</reference>
<protein>
    <submittedName>
        <fullName evidence="6">Regulator of chromosome condensation RCC1</fullName>
    </submittedName>
</protein>
<dbReference type="AlphaFoldDB" id="A8M594"/>
<name>A8M594_SALAI</name>
<dbReference type="KEGG" id="saq:Sare_4380"/>
<dbReference type="OrthoDB" id="9796385at2"/>
<dbReference type="PATRIC" id="fig|391037.6.peg.4422"/>
<gene>
    <name evidence="6" type="ordered locus">Sare_4380</name>
</gene>
<dbReference type="InterPro" id="IPR009091">
    <property type="entry name" value="RCC1/BLIP-II"/>
</dbReference>
<dbReference type="InterPro" id="IPR000408">
    <property type="entry name" value="Reg_chr_condens"/>
</dbReference>
<dbReference type="PANTHER" id="PTHR45982">
    <property type="entry name" value="REGULATOR OF CHROMOSOME CONDENSATION"/>
    <property type="match status" value="1"/>
</dbReference>
<sequence>MRRLCRWAGRGAGAGRVGRAIAGWCLLVLAMTVMQAVTVSPVAAQQEASPSTAASDTILAWGQNDYGELGNGSTAGSNTPVVVSLPSATTVTAVAGGGDHSLALTSAGTVLAWGRNDHGQLGDGSTVDKVEPVSVDFPAGTTVTAIAGGDDHNLALTSAGTVLAWGRNHRGQLGDGSTVDKLEPVSVDFPAGTTVTAIAGGDDHNLAITSTGGVFTWGSNSSGELGDGTTIDRTTPILVGLPGTTVTTTAGGGHSFAVTSADTVHAWGDNSDGQLGNGNNVDQLEPVVVSMPLGATVTAIAGGNDHSLALTAAGALLAWGNNDVGQLGNGNTLDQSEPVDVNLPTGTTITAIATRDSDHSLALTAAGSVLAWGENDDGELGDGSTLDRSEPVDVNLPTGTTVTAIAAGDGHSLALVAPTPTSTTTLQVTPANPTADQDITLTATVTCNVDTPTGTITFRTNGETLATVPLTTSDTATHTTTLPTGTHTLTAHHTSTNTCPNSQSPPTTITINPDLPITGPTLTTTTGAATLLTLTGAALIYATRRRRPHHHQPE</sequence>
<dbReference type="Pfam" id="PF25390">
    <property type="entry name" value="WD40_RLD"/>
    <property type="match status" value="1"/>
</dbReference>
<dbReference type="GO" id="GO:0005085">
    <property type="term" value="F:guanyl-nucleotide exchange factor activity"/>
    <property type="evidence" value="ECO:0007669"/>
    <property type="project" value="TreeGrafter"/>
</dbReference>
<dbReference type="PROSITE" id="PS00626">
    <property type="entry name" value="RCC1_2"/>
    <property type="match status" value="2"/>
</dbReference>
<evidence type="ECO:0000256" key="1">
    <source>
        <dbReference type="ARBA" id="ARBA00022658"/>
    </source>
</evidence>
<dbReference type="GO" id="GO:0005975">
    <property type="term" value="P:carbohydrate metabolic process"/>
    <property type="evidence" value="ECO:0007669"/>
    <property type="project" value="UniProtKB-ARBA"/>
</dbReference>
<dbReference type="EMBL" id="CP000850">
    <property type="protein sequence ID" value="ABW00162.1"/>
    <property type="molecule type" value="Genomic_DNA"/>
</dbReference>
<dbReference type="GO" id="GO:0005737">
    <property type="term" value="C:cytoplasm"/>
    <property type="evidence" value="ECO:0007669"/>
    <property type="project" value="TreeGrafter"/>
</dbReference>
<keyword evidence="3" id="KW-1133">Transmembrane helix</keyword>
<dbReference type="PRINTS" id="PR00633">
    <property type="entry name" value="RCCNDNSATION"/>
</dbReference>
<dbReference type="InterPro" id="IPR032109">
    <property type="entry name" value="Big_3_5"/>
</dbReference>
<dbReference type="SUPFAM" id="SSF50985">
    <property type="entry name" value="RCC1/BLIP-II"/>
    <property type="match status" value="2"/>
</dbReference>
<evidence type="ECO:0000259" key="5">
    <source>
        <dbReference type="Pfam" id="PF25390"/>
    </source>
</evidence>
<organism evidence="6">
    <name type="scientific">Salinispora arenicola (strain CNS-205)</name>
    <dbReference type="NCBI Taxonomy" id="391037"/>
    <lineage>
        <taxon>Bacteria</taxon>
        <taxon>Bacillati</taxon>
        <taxon>Actinomycetota</taxon>
        <taxon>Actinomycetes</taxon>
        <taxon>Micromonosporales</taxon>
        <taxon>Micromonosporaceae</taxon>
        <taxon>Salinispora</taxon>
    </lineage>
</organism>
<dbReference type="PANTHER" id="PTHR45982:SF1">
    <property type="entry name" value="REGULATOR OF CHROMOSOME CONDENSATION"/>
    <property type="match status" value="1"/>
</dbReference>
<dbReference type="Pfam" id="PF16640">
    <property type="entry name" value="Big_3_5"/>
    <property type="match status" value="1"/>
</dbReference>
<dbReference type="HOGENOM" id="CLU_491657_0_0_11"/>
<feature type="domain" description="RCC1-like" evidence="5">
    <location>
        <begin position="58"/>
        <end position="414"/>
    </location>
</feature>
<evidence type="ECO:0000313" key="6">
    <source>
        <dbReference type="EMBL" id="ABW00162.1"/>
    </source>
</evidence>
<keyword evidence="3" id="KW-0812">Transmembrane</keyword>
<keyword evidence="2" id="KW-0677">Repeat</keyword>
<dbReference type="PROSITE" id="PS50012">
    <property type="entry name" value="RCC1_3"/>
    <property type="match status" value="7"/>
</dbReference>
<dbReference type="InterPro" id="IPR058923">
    <property type="entry name" value="RCC1-like_dom"/>
</dbReference>
<dbReference type="InterPro" id="IPR013783">
    <property type="entry name" value="Ig-like_fold"/>
</dbReference>